<dbReference type="Pfam" id="PF18723">
    <property type="entry name" value="HMUDK_hel"/>
    <property type="match status" value="1"/>
</dbReference>
<reference evidence="2 3" key="1">
    <citation type="journal article" date="2019" name="Int. J. Syst. Evol. Microbiol.">
        <title>Capsulimonas corticalis gen. nov., sp. nov., an aerobic capsulated bacterium, of a novel bacterial order, Capsulimonadales ord. nov., of the class Armatimonadia of the phylum Armatimonadetes.</title>
        <authorList>
            <person name="Li J."/>
            <person name="Kudo C."/>
            <person name="Tonouchi A."/>
        </authorList>
    </citation>
    <scope>NUCLEOTIDE SEQUENCE [LARGE SCALE GENOMIC DNA]</scope>
    <source>
        <strain evidence="2 3">AX-7</strain>
    </source>
</reference>
<organism evidence="2 3">
    <name type="scientific">Capsulimonas corticalis</name>
    <dbReference type="NCBI Taxonomy" id="2219043"/>
    <lineage>
        <taxon>Bacteria</taxon>
        <taxon>Bacillati</taxon>
        <taxon>Armatimonadota</taxon>
        <taxon>Armatimonadia</taxon>
        <taxon>Capsulimonadales</taxon>
        <taxon>Capsulimonadaceae</taxon>
        <taxon>Capsulimonas</taxon>
    </lineage>
</organism>
<dbReference type="InterPro" id="IPR040684">
    <property type="entry name" value="HMUDK_hel"/>
</dbReference>
<sequence length="357" mass="41551">MFNADEMYMQINFKTKPLVPRELIYDLYWIFADRRHSIFERRLNGSPWPWVDDPILQKFKFCNTYRAADRVSQYLIRNIAYNKQAEDDKNRVFQIVAFRTFSNIATWEGLLSRLGKAPTIEHLATGAFEKALDDIKSERGRLYTGAFILCATKAFGYHEKHKNHTALFKEMFLYHDSDRRIRETGSLRDLVSYLGGFPLIGPFMSYQIAIDLNYSETVNFNENDYTQAGPGALRGIKKAFSDIGDYSPADVIHYMVDNQEREFSRLEIDFNGLLGRNLHAIDCQNLFCELDKYCREAAPHLISNRSRIKARFTPNNTQLDFFFPPKWNINSKIIQIASEDCLRNPQLSLFDTSIHLA</sequence>
<gene>
    <name evidence="2" type="ORF">CCAX7_11410</name>
</gene>
<protein>
    <recommendedName>
        <fullName evidence="1">5-hmdU DNA kinase helical domain-containing protein</fullName>
    </recommendedName>
</protein>
<evidence type="ECO:0000259" key="1">
    <source>
        <dbReference type="Pfam" id="PF18723"/>
    </source>
</evidence>
<name>A0A9N7Q9D1_9BACT</name>
<feature type="domain" description="5-hmdU DNA kinase helical" evidence="1">
    <location>
        <begin position="24"/>
        <end position="300"/>
    </location>
</feature>
<accession>A0A9N7Q9D1</accession>
<evidence type="ECO:0000313" key="2">
    <source>
        <dbReference type="EMBL" id="BDI29090.1"/>
    </source>
</evidence>
<dbReference type="Proteomes" id="UP000287394">
    <property type="component" value="Chromosome"/>
</dbReference>
<proteinExistence type="predicted"/>
<dbReference type="KEGG" id="ccot:CCAX7_11410"/>
<dbReference type="EMBL" id="AP025739">
    <property type="protein sequence ID" value="BDI29090.1"/>
    <property type="molecule type" value="Genomic_DNA"/>
</dbReference>
<evidence type="ECO:0000313" key="3">
    <source>
        <dbReference type="Proteomes" id="UP000287394"/>
    </source>
</evidence>
<dbReference type="AlphaFoldDB" id="A0A9N7Q9D1"/>
<keyword evidence="3" id="KW-1185">Reference proteome</keyword>